<dbReference type="EMBL" id="SJPN01000001">
    <property type="protein sequence ID" value="TWU07955.1"/>
    <property type="molecule type" value="Genomic_DNA"/>
</dbReference>
<dbReference type="RefSeq" id="WP_146518081.1">
    <property type="nucleotide sequence ID" value="NZ_CP151726.1"/>
</dbReference>
<gene>
    <name evidence="5" type="ORF">Pla52n_05320</name>
</gene>
<feature type="transmembrane region" description="Helical" evidence="4">
    <location>
        <begin position="254"/>
        <end position="273"/>
    </location>
</feature>
<keyword evidence="6" id="KW-1185">Reference proteome</keyword>
<dbReference type="SUPFAM" id="SSF48452">
    <property type="entry name" value="TPR-like"/>
    <property type="match status" value="1"/>
</dbReference>
<reference evidence="5 6" key="1">
    <citation type="submission" date="2019-02" db="EMBL/GenBank/DDBJ databases">
        <title>Deep-cultivation of Planctomycetes and their phenomic and genomic characterization uncovers novel biology.</title>
        <authorList>
            <person name="Wiegand S."/>
            <person name="Jogler M."/>
            <person name="Boedeker C."/>
            <person name="Pinto D."/>
            <person name="Vollmers J."/>
            <person name="Rivas-Marin E."/>
            <person name="Kohn T."/>
            <person name="Peeters S.H."/>
            <person name="Heuer A."/>
            <person name="Rast P."/>
            <person name="Oberbeckmann S."/>
            <person name="Bunk B."/>
            <person name="Jeske O."/>
            <person name="Meyerdierks A."/>
            <person name="Storesund J.E."/>
            <person name="Kallscheuer N."/>
            <person name="Luecker S."/>
            <person name="Lage O.M."/>
            <person name="Pohl T."/>
            <person name="Merkel B.J."/>
            <person name="Hornburger P."/>
            <person name="Mueller R.-W."/>
            <person name="Bruemmer F."/>
            <person name="Labrenz M."/>
            <person name="Spormann A.M."/>
            <person name="Op Den Camp H."/>
            <person name="Overmann J."/>
            <person name="Amann R."/>
            <person name="Jetten M.S.M."/>
            <person name="Mascher T."/>
            <person name="Medema M.H."/>
            <person name="Devos D.P."/>
            <person name="Kaster A.-K."/>
            <person name="Ovreas L."/>
            <person name="Rohde M."/>
            <person name="Galperin M.Y."/>
            <person name="Jogler C."/>
        </authorList>
    </citation>
    <scope>NUCLEOTIDE SEQUENCE [LARGE SCALE GENOMIC DNA]</scope>
    <source>
        <strain evidence="5 6">Pla52n</strain>
    </source>
</reference>
<feature type="transmembrane region" description="Helical" evidence="4">
    <location>
        <begin position="380"/>
        <end position="400"/>
    </location>
</feature>
<feature type="transmembrane region" description="Helical" evidence="4">
    <location>
        <begin position="27"/>
        <end position="46"/>
    </location>
</feature>
<evidence type="ECO:0000256" key="1">
    <source>
        <dbReference type="ARBA" id="ARBA00022737"/>
    </source>
</evidence>
<dbReference type="Gene3D" id="1.25.40.10">
    <property type="entry name" value="Tetratricopeptide repeat domain"/>
    <property type="match status" value="1"/>
</dbReference>
<evidence type="ECO:0000256" key="3">
    <source>
        <dbReference type="PROSITE-ProRule" id="PRU00339"/>
    </source>
</evidence>
<keyword evidence="1" id="KW-0677">Repeat</keyword>
<feature type="repeat" description="TPR" evidence="3">
    <location>
        <begin position="533"/>
        <end position="566"/>
    </location>
</feature>
<feature type="transmembrane region" description="Helical" evidence="4">
    <location>
        <begin position="120"/>
        <end position="139"/>
    </location>
</feature>
<keyword evidence="4" id="KW-1133">Transmembrane helix</keyword>
<dbReference type="InterPro" id="IPR019734">
    <property type="entry name" value="TPR_rpt"/>
</dbReference>
<accession>A0A5C6B6N1</accession>
<comment type="caution">
    <text evidence="5">The sequence shown here is derived from an EMBL/GenBank/DDBJ whole genome shotgun (WGS) entry which is preliminary data.</text>
</comment>
<keyword evidence="4" id="KW-0472">Membrane</keyword>
<evidence type="ECO:0000256" key="2">
    <source>
        <dbReference type="ARBA" id="ARBA00022803"/>
    </source>
</evidence>
<name>A0A5C6B6N1_9BACT</name>
<feature type="transmembrane region" description="Helical" evidence="4">
    <location>
        <begin position="421"/>
        <end position="439"/>
    </location>
</feature>
<dbReference type="InterPro" id="IPR011990">
    <property type="entry name" value="TPR-like_helical_dom_sf"/>
</dbReference>
<proteinExistence type="predicted"/>
<evidence type="ECO:0000313" key="5">
    <source>
        <dbReference type="EMBL" id="TWU07955.1"/>
    </source>
</evidence>
<dbReference type="InterPro" id="IPR052346">
    <property type="entry name" value="O-mannosyl-transferase_TMTC"/>
</dbReference>
<dbReference type="SMART" id="SM00028">
    <property type="entry name" value="TPR"/>
    <property type="match status" value="3"/>
</dbReference>
<dbReference type="PROSITE" id="PS50005">
    <property type="entry name" value="TPR"/>
    <property type="match status" value="2"/>
</dbReference>
<dbReference type="AlphaFoldDB" id="A0A5C6B6N1"/>
<dbReference type="OrthoDB" id="232771at2"/>
<keyword evidence="2 3" id="KW-0802">TPR repeat</keyword>
<organism evidence="5 6">
    <name type="scientific">Stieleria varia</name>
    <dbReference type="NCBI Taxonomy" id="2528005"/>
    <lineage>
        <taxon>Bacteria</taxon>
        <taxon>Pseudomonadati</taxon>
        <taxon>Planctomycetota</taxon>
        <taxon>Planctomycetia</taxon>
        <taxon>Pirellulales</taxon>
        <taxon>Pirellulaceae</taxon>
        <taxon>Stieleria</taxon>
    </lineage>
</organism>
<dbReference type="Proteomes" id="UP000320176">
    <property type="component" value="Unassembled WGS sequence"/>
</dbReference>
<feature type="transmembrane region" description="Helical" evidence="4">
    <location>
        <begin position="351"/>
        <end position="368"/>
    </location>
</feature>
<sequence>MSDHADQSIRPDAGLPIHSDIESRFRWWPRLAGIAFLVFLNCVVYVPSLRYEMIFDDLPGIVDNESIHNLFPLFGRDGQYGPLNPQPETPFTARPVVSLSLAINHHFGGVNPLGYRLTNLVMHVITGVILWGVIWRTLLQPCLAGRFARHSGVLSWGAALLWTLHPVHTETVIYLTQRTELMMGLFYLLTLYCSIRFWGACCQTSRFAWLALATLSCASGMLSKEMMASAPAMVAVYEWTFVKGSIGQMIRRSWSLYVGLAATWSLIVVNYALGRVTPLGGFNNTVSAIEWWMTQSNVFFAYWKLTLWPWPLVLNYHVPTMDEFSVAWPGVLGMFVYAVLTIWLVWRRRSLGFGLIWFFAVLSPTLIVPLPTEELVERRLYLPIAVVAGLFVAGLYRFAIRWREKSDRPQSDLASGLTGKPIWALGTVVALVVAGYLWVNVTTIDRLKDGRTIWVEVLKHDPLNPFAVMSQGCVEVENGNIEKGLEMLQWAYARHVRVRQGTLNYATALEKSNRLGEAISVYREAISRNSNDTVYHYNLAHLLEQVGKQELAAEHYLEAIRVDPECYPAHNNLGLIYASRNQMQMASKHFEVAVEIKPDFENCMNLMNVYLRQGQTDKATHAARRLLDAARREGRTEVAERIELGLQALENQSN</sequence>
<feature type="repeat" description="TPR" evidence="3">
    <location>
        <begin position="567"/>
        <end position="600"/>
    </location>
</feature>
<keyword evidence="4" id="KW-0812">Transmembrane</keyword>
<protein>
    <submittedName>
        <fullName evidence="5">Tetratricopeptide repeat protein</fullName>
    </submittedName>
</protein>
<dbReference type="PANTHER" id="PTHR44227:SF3">
    <property type="entry name" value="PROTEIN O-MANNOSYL-TRANSFERASE TMTC4"/>
    <property type="match status" value="1"/>
</dbReference>
<evidence type="ECO:0000256" key="4">
    <source>
        <dbReference type="SAM" id="Phobius"/>
    </source>
</evidence>
<dbReference type="Pfam" id="PF13432">
    <property type="entry name" value="TPR_16"/>
    <property type="match status" value="2"/>
</dbReference>
<dbReference type="PANTHER" id="PTHR44227">
    <property type="match status" value="1"/>
</dbReference>
<evidence type="ECO:0000313" key="6">
    <source>
        <dbReference type="Proteomes" id="UP000320176"/>
    </source>
</evidence>
<feature type="transmembrane region" description="Helical" evidence="4">
    <location>
        <begin position="326"/>
        <end position="346"/>
    </location>
</feature>
<feature type="transmembrane region" description="Helical" evidence="4">
    <location>
        <begin position="181"/>
        <end position="200"/>
    </location>
</feature>